<comment type="caution">
    <text evidence="2">The sequence shown here is derived from an EMBL/GenBank/DDBJ whole genome shotgun (WGS) entry which is preliminary data.</text>
</comment>
<dbReference type="Proteomes" id="UP000681967">
    <property type="component" value="Unassembled WGS sequence"/>
</dbReference>
<organism evidence="2 3">
    <name type="scientific">Rotaria magnacalcarata</name>
    <dbReference type="NCBI Taxonomy" id="392030"/>
    <lineage>
        <taxon>Eukaryota</taxon>
        <taxon>Metazoa</taxon>
        <taxon>Spiralia</taxon>
        <taxon>Gnathifera</taxon>
        <taxon>Rotifera</taxon>
        <taxon>Eurotatoria</taxon>
        <taxon>Bdelloidea</taxon>
        <taxon>Philodinida</taxon>
        <taxon>Philodinidae</taxon>
        <taxon>Rotaria</taxon>
    </lineage>
</organism>
<proteinExistence type="predicted"/>
<dbReference type="EMBL" id="CAJOBH010052292">
    <property type="protein sequence ID" value="CAF4384879.1"/>
    <property type="molecule type" value="Genomic_DNA"/>
</dbReference>
<dbReference type="AlphaFoldDB" id="A0A8S2XUV1"/>
<reference evidence="2" key="1">
    <citation type="submission" date="2021-02" db="EMBL/GenBank/DDBJ databases">
        <authorList>
            <person name="Nowell W R."/>
        </authorList>
    </citation>
    <scope>NUCLEOTIDE SEQUENCE</scope>
</reference>
<sequence length="25" mass="3019">VRKLLAEYKCRDEEDEQYAVMDEAD</sequence>
<gene>
    <name evidence="1" type="ORF">BYL167_LOCUS30897</name>
    <name evidence="2" type="ORF">GIL414_LOCUS35497</name>
</gene>
<name>A0A8S2XUV1_9BILA</name>
<accession>A0A8S2XUV1</accession>
<dbReference type="Proteomes" id="UP000681720">
    <property type="component" value="Unassembled WGS sequence"/>
</dbReference>
<protein>
    <submittedName>
        <fullName evidence="2">Uncharacterized protein</fullName>
    </submittedName>
</protein>
<evidence type="ECO:0000313" key="1">
    <source>
        <dbReference type="EMBL" id="CAF4384879.1"/>
    </source>
</evidence>
<feature type="non-terminal residue" evidence="2">
    <location>
        <position position="1"/>
    </location>
</feature>
<dbReference type="EMBL" id="CAJOBJ010085354">
    <property type="protein sequence ID" value="CAF4518354.1"/>
    <property type="molecule type" value="Genomic_DNA"/>
</dbReference>
<evidence type="ECO:0000313" key="2">
    <source>
        <dbReference type="EMBL" id="CAF4518354.1"/>
    </source>
</evidence>
<evidence type="ECO:0000313" key="3">
    <source>
        <dbReference type="Proteomes" id="UP000681720"/>
    </source>
</evidence>